<evidence type="ECO:0000256" key="2">
    <source>
        <dbReference type="ARBA" id="ARBA00009289"/>
    </source>
</evidence>
<evidence type="ECO:0000313" key="10">
    <source>
        <dbReference type="EMBL" id="KAF2071668.1"/>
    </source>
</evidence>
<keyword evidence="3 9" id="KW-0812">Transmembrane</keyword>
<evidence type="ECO:0000256" key="9">
    <source>
        <dbReference type="SAM" id="Phobius"/>
    </source>
</evidence>
<keyword evidence="6 9" id="KW-1133">Transmembrane helix</keyword>
<comment type="caution">
    <text evidence="10">The sequence shown here is derived from an EMBL/GenBank/DDBJ whole genome shotgun (WGS) entry which is preliminary data.</text>
</comment>
<dbReference type="Proteomes" id="UP000695562">
    <property type="component" value="Unassembled WGS sequence"/>
</dbReference>
<name>A0A8J4UYA7_9MYCE</name>
<dbReference type="EMBL" id="AJWJ01000352">
    <property type="protein sequence ID" value="KAF2071668.1"/>
    <property type="molecule type" value="Genomic_DNA"/>
</dbReference>
<dbReference type="GO" id="GO:0005787">
    <property type="term" value="C:signal peptidase complex"/>
    <property type="evidence" value="ECO:0007669"/>
    <property type="project" value="InterPro"/>
</dbReference>
<evidence type="ECO:0000256" key="5">
    <source>
        <dbReference type="ARBA" id="ARBA00022968"/>
    </source>
</evidence>
<dbReference type="PIRSF" id="PIRSF016089">
    <property type="entry name" value="SPC22"/>
    <property type="match status" value="1"/>
</dbReference>
<keyword evidence="4" id="KW-0256">Endoplasmic reticulum</keyword>
<dbReference type="InterPro" id="IPR007653">
    <property type="entry name" value="SPC3"/>
</dbReference>
<organism evidence="10 11">
    <name type="scientific">Polysphondylium violaceum</name>
    <dbReference type="NCBI Taxonomy" id="133409"/>
    <lineage>
        <taxon>Eukaryota</taxon>
        <taxon>Amoebozoa</taxon>
        <taxon>Evosea</taxon>
        <taxon>Eumycetozoa</taxon>
        <taxon>Dictyostelia</taxon>
        <taxon>Dictyosteliales</taxon>
        <taxon>Dictyosteliaceae</taxon>
        <taxon>Polysphondylium</taxon>
    </lineage>
</organism>
<reference evidence="10" key="1">
    <citation type="submission" date="2020-01" db="EMBL/GenBank/DDBJ databases">
        <title>Development of genomics and gene disruption for Polysphondylium violaceum indicates a role for the polyketide synthase stlB in stalk morphogenesis.</title>
        <authorList>
            <person name="Narita B."/>
            <person name="Kawabe Y."/>
            <person name="Kin K."/>
            <person name="Saito T."/>
            <person name="Gibbs R."/>
            <person name="Kuspa A."/>
            <person name="Muzny D."/>
            <person name="Queller D."/>
            <person name="Richards S."/>
            <person name="Strassman J."/>
            <person name="Sucgang R."/>
            <person name="Worley K."/>
            <person name="Schaap P."/>
        </authorList>
    </citation>
    <scope>NUCLEOTIDE SEQUENCE</scope>
    <source>
        <strain evidence="10">QSvi11</strain>
    </source>
</reference>
<dbReference type="PANTHER" id="PTHR12804:SF0">
    <property type="entry name" value="SIGNAL PEPTIDASE COMPLEX SUBUNIT 3"/>
    <property type="match status" value="1"/>
</dbReference>
<dbReference type="Pfam" id="PF04573">
    <property type="entry name" value="SPC22"/>
    <property type="match status" value="1"/>
</dbReference>
<dbReference type="OrthoDB" id="10261524at2759"/>
<dbReference type="AlphaFoldDB" id="A0A8J4UYA7"/>
<keyword evidence="5" id="KW-0735">Signal-anchor</keyword>
<proteinExistence type="inferred from homology"/>
<sequence length="171" mass="20129">MYSITQRANTIICFGGMVLFGVLLLNVLSRAFFPNHVDVDIKLNSVTRLNKRNSIEYAEVHFDLQTDLRPLFNWNTKMLFLYVVAEYQTKQNVISQEVLWDHILMDKEKANIDVKNIFKYYLVDQGLGLRNNTINLTFNYNVIPISGLLTRHKDGSHQFKLNDRYLLDKYY</sequence>
<evidence type="ECO:0000313" key="11">
    <source>
        <dbReference type="Proteomes" id="UP000695562"/>
    </source>
</evidence>
<evidence type="ECO:0000256" key="8">
    <source>
        <dbReference type="ARBA" id="ARBA00029556"/>
    </source>
</evidence>
<comment type="similarity">
    <text evidence="2">Belongs to the SPCS3 family.</text>
</comment>
<gene>
    <name evidence="10" type="ORF">CYY_007022</name>
</gene>
<dbReference type="PANTHER" id="PTHR12804">
    <property type="entry name" value="MICROSOMAL SIGNAL PEPTIDASE 23 KD SUBUNIT SPC22/23"/>
    <property type="match status" value="1"/>
</dbReference>
<dbReference type="GO" id="GO:0006465">
    <property type="term" value="P:signal peptide processing"/>
    <property type="evidence" value="ECO:0007669"/>
    <property type="project" value="InterPro"/>
</dbReference>
<feature type="transmembrane region" description="Helical" evidence="9">
    <location>
        <begin position="12"/>
        <end position="33"/>
    </location>
</feature>
<keyword evidence="7 9" id="KW-0472">Membrane</keyword>
<dbReference type="GO" id="GO:0045047">
    <property type="term" value="P:protein targeting to ER"/>
    <property type="evidence" value="ECO:0007669"/>
    <property type="project" value="TreeGrafter"/>
</dbReference>
<evidence type="ECO:0000256" key="7">
    <source>
        <dbReference type="ARBA" id="ARBA00023136"/>
    </source>
</evidence>
<protein>
    <recommendedName>
        <fullName evidence="8">Signal peptidase complex subunit 3</fullName>
    </recommendedName>
</protein>
<evidence type="ECO:0000256" key="3">
    <source>
        <dbReference type="ARBA" id="ARBA00022692"/>
    </source>
</evidence>
<evidence type="ECO:0000256" key="6">
    <source>
        <dbReference type="ARBA" id="ARBA00022989"/>
    </source>
</evidence>
<evidence type="ECO:0000256" key="4">
    <source>
        <dbReference type="ARBA" id="ARBA00022824"/>
    </source>
</evidence>
<evidence type="ECO:0000256" key="1">
    <source>
        <dbReference type="ARBA" id="ARBA00004648"/>
    </source>
</evidence>
<comment type="subcellular location">
    <subcellularLocation>
        <location evidence="1">Endoplasmic reticulum membrane</location>
        <topology evidence="1">Single-pass type II membrane protein</topology>
    </subcellularLocation>
</comment>
<keyword evidence="11" id="KW-1185">Reference proteome</keyword>
<accession>A0A8J4UYA7</accession>